<name>A0A0F9DM47_9ZZZZ</name>
<gene>
    <name evidence="1" type="ORF">LCGC14_2472310</name>
</gene>
<dbReference type="EMBL" id="LAZR01038747">
    <property type="protein sequence ID" value="KKL18761.1"/>
    <property type="molecule type" value="Genomic_DNA"/>
</dbReference>
<comment type="caution">
    <text evidence="1">The sequence shown here is derived from an EMBL/GenBank/DDBJ whole genome shotgun (WGS) entry which is preliminary data.</text>
</comment>
<sequence length="27" mass="3248">VQDKIYEPNMHMNDVAVELIKFKEVEK</sequence>
<proteinExistence type="predicted"/>
<accession>A0A0F9DM47</accession>
<evidence type="ECO:0000313" key="1">
    <source>
        <dbReference type="EMBL" id="KKL18761.1"/>
    </source>
</evidence>
<dbReference type="AlphaFoldDB" id="A0A0F9DM47"/>
<organism evidence="1">
    <name type="scientific">marine sediment metagenome</name>
    <dbReference type="NCBI Taxonomy" id="412755"/>
    <lineage>
        <taxon>unclassified sequences</taxon>
        <taxon>metagenomes</taxon>
        <taxon>ecological metagenomes</taxon>
    </lineage>
</organism>
<feature type="non-terminal residue" evidence="1">
    <location>
        <position position="1"/>
    </location>
</feature>
<reference evidence="1" key="1">
    <citation type="journal article" date="2015" name="Nature">
        <title>Complex archaea that bridge the gap between prokaryotes and eukaryotes.</title>
        <authorList>
            <person name="Spang A."/>
            <person name="Saw J.H."/>
            <person name="Jorgensen S.L."/>
            <person name="Zaremba-Niedzwiedzka K."/>
            <person name="Martijn J."/>
            <person name="Lind A.E."/>
            <person name="van Eijk R."/>
            <person name="Schleper C."/>
            <person name="Guy L."/>
            <person name="Ettema T.J."/>
        </authorList>
    </citation>
    <scope>NUCLEOTIDE SEQUENCE</scope>
</reference>
<protein>
    <submittedName>
        <fullName evidence="1">Uncharacterized protein</fullName>
    </submittedName>
</protein>